<accession>A0ABW4V3S2</accession>
<protein>
    <submittedName>
        <fullName evidence="1">Uncharacterized protein</fullName>
    </submittedName>
</protein>
<proteinExistence type="predicted"/>
<comment type="caution">
    <text evidence="1">The sequence shown here is derived from an EMBL/GenBank/DDBJ whole genome shotgun (WGS) entry which is preliminary data.</text>
</comment>
<dbReference type="InterPro" id="IPR027417">
    <property type="entry name" value="P-loop_NTPase"/>
</dbReference>
<dbReference type="Gene3D" id="3.40.50.300">
    <property type="entry name" value="P-loop containing nucleotide triphosphate hydrolases"/>
    <property type="match status" value="1"/>
</dbReference>
<dbReference type="Proteomes" id="UP001597338">
    <property type="component" value="Unassembled WGS sequence"/>
</dbReference>
<name>A0ABW4V3S2_9MICO</name>
<organism evidence="1 2">
    <name type="scientific">Promicromonospora aerolata</name>
    <dbReference type="NCBI Taxonomy" id="195749"/>
    <lineage>
        <taxon>Bacteria</taxon>
        <taxon>Bacillati</taxon>
        <taxon>Actinomycetota</taxon>
        <taxon>Actinomycetes</taxon>
        <taxon>Micrococcales</taxon>
        <taxon>Promicromonosporaceae</taxon>
        <taxon>Promicromonospora</taxon>
    </lineage>
</organism>
<dbReference type="EMBL" id="JBHUHF010000001">
    <property type="protein sequence ID" value="MFD2025049.1"/>
    <property type="molecule type" value="Genomic_DNA"/>
</dbReference>
<gene>
    <name evidence="1" type="ORF">ACFSL2_05950</name>
</gene>
<sequence length="209" mass="23422">MPLAALNEEDGWTILGDLNQRRSDHTLASSRQVAAVIEYPRVEPRLERGYRSTLPILEYAKGLLPKTERALLAFQNDGPAPAATRAGREDLAATVRSEVDRLLSAYPEGTVAVIDVDSSRIRALFRGEGWRARQGDQRFWEKAGRQVVVMQPDEARGLEFDGVVVSEPADFPENFGRLGPLYTSLTRPNRKLAVVHSRPLPEEPRPRKR</sequence>
<dbReference type="RefSeq" id="WP_377196965.1">
    <property type="nucleotide sequence ID" value="NZ_JBHUHF010000001.1"/>
</dbReference>
<evidence type="ECO:0000313" key="1">
    <source>
        <dbReference type="EMBL" id="MFD2025049.1"/>
    </source>
</evidence>
<dbReference type="SUPFAM" id="SSF52540">
    <property type="entry name" value="P-loop containing nucleoside triphosphate hydrolases"/>
    <property type="match status" value="1"/>
</dbReference>
<evidence type="ECO:0000313" key="2">
    <source>
        <dbReference type="Proteomes" id="UP001597338"/>
    </source>
</evidence>
<reference evidence="2" key="1">
    <citation type="journal article" date="2019" name="Int. J. Syst. Evol. Microbiol.">
        <title>The Global Catalogue of Microorganisms (GCM) 10K type strain sequencing project: providing services to taxonomists for standard genome sequencing and annotation.</title>
        <authorList>
            <consortium name="The Broad Institute Genomics Platform"/>
            <consortium name="The Broad Institute Genome Sequencing Center for Infectious Disease"/>
            <person name="Wu L."/>
            <person name="Ma J."/>
        </authorList>
    </citation>
    <scope>NUCLEOTIDE SEQUENCE [LARGE SCALE GENOMIC DNA]</scope>
    <source>
        <strain evidence="2">CCM 7043</strain>
    </source>
</reference>
<keyword evidence="2" id="KW-1185">Reference proteome</keyword>